<dbReference type="PANTHER" id="PTHR12300:SF177">
    <property type="entry name" value="PROTEIN YOP1"/>
    <property type="match status" value="1"/>
</dbReference>
<dbReference type="InterPro" id="IPR004345">
    <property type="entry name" value="TB2_DP1_HVA22"/>
</dbReference>
<comment type="subcellular location">
    <subcellularLocation>
        <location evidence="1">Membrane</location>
        <topology evidence="1">Multi-pass membrane protein</topology>
    </subcellularLocation>
</comment>
<organism evidence="3 4">
    <name type="scientific">Pseudovirgaria hyperparasitica</name>
    <dbReference type="NCBI Taxonomy" id="470096"/>
    <lineage>
        <taxon>Eukaryota</taxon>
        <taxon>Fungi</taxon>
        <taxon>Dikarya</taxon>
        <taxon>Ascomycota</taxon>
        <taxon>Pezizomycotina</taxon>
        <taxon>Dothideomycetes</taxon>
        <taxon>Dothideomycetes incertae sedis</taxon>
        <taxon>Acrospermales</taxon>
        <taxon>Acrospermaceae</taxon>
        <taxon>Pseudovirgaria</taxon>
    </lineage>
</organism>
<keyword evidence="1" id="KW-0472">Membrane</keyword>
<dbReference type="RefSeq" id="XP_033603865.1">
    <property type="nucleotide sequence ID" value="XM_033740284.1"/>
</dbReference>
<protein>
    <recommendedName>
        <fullName evidence="1">Protein YOP1</fullName>
    </recommendedName>
</protein>
<name>A0A6A6WH57_9PEZI</name>
<gene>
    <name evidence="3" type="ORF">EJ05DRAFT_263938</name>
</gene>
<dbReference type="Proteomes" id="UP000799437">
    <property type="component" value="Unassembled WGS sequence"/>
</dbReference>
<comment type="caution">
    <text evidence="1">Lacks conserved residue(s) required for the propagation of feature annotation.</text>
</comment>
<proteinExistence type="inferred from homology"/>
<dbReference type="GeneID" id="54481338"/>
<keyword evidence="1" id="KW-1133">Transmembrane helix</keyword>
<dbReference type="Pfam" id="PF03134">
    <property type="entry name" value="TB2_DP1_HVA22"/>
    <property type="match status" value="1"/>
</dbReference>
<feature type="region of interest" description="Disordered" evidence="2">
    <location>
        <begin position="244"/>
        <end position="327"/>
    </location>
</feature>
<evidence type="ECO:0000256" key="2">
    <source>
        <dbReference type="SAM" id="MobiDB-lite"/>
    </source>
</evidence>
<keyword evidence="1" id="KW-0812">Transmembrane</keyword>
<dbReference type="AlphaFoldDB" id="A0A6A6WH57"/>
<feature type="compositionally biased region" description="Basic and acidic residues" evidence="2">
    <location>
        <begin position="244"/>
        <end position="272"/>
    </location>
</feature>
<feature type="transmembrane region" description="Helical" evidence="1">
    <location>
        <begin position="6"/>
        <end position="26"/>
    </location>
</feature>
<feature type="transmembrane region" description="Helical" evidence="1">
    <location>
        <begin position="38"/>
        <end position="63"/>
    </location>
</feature>
<comment type="similarity">
    <text evidence="1">Belongs to the DP1 family.</text>
</comment>
<dbReference type="EMBL" id="ML996567">
    <property type="protein sequence ID" value="KAF2761414.1"/>
    <property type="molecule type" value="Genomic_DNA"/>
</dbReference>
<feature type="compositionally biased region" description="Polar residues" evidence="2">
    <location>
        <begin position="295"/>
        <end position="306"/>
    </location>
</feature>
<dbReference type="PANTHER" id="PTHR12300">
    <property type="entry name" value="HVA22-LIKE PROTEINS"/>
    <property type="match status" value="1"/>
</dbReference>
<accession>A0A6A6WH57</accession>
<reference evidence="3" key="1">
    <citation type="journal article" date="2020" name="Stud. Mycol.">
        <title>101 Dothideomycetes genomes: a test case for predicting lifestyles and emergence of pathogens.</title>
        <authorList>
            <person name="Haridas S."/>
            <person name="Albert R."/>
            <person name="Binder M."/>
            <person name="Bloem J."/>
            <person name="Labutti K."/>
            <person name="Salamov A."/>
            <person name="Andreopoulos B."/>
            <person name="Baker S."/>
            <person name="Barry K."/>
            <person name="Bills G."/>
            <person name="Bluhm B."/>
            <person name="Cannon C."/>
            <person name="Castanera R."/>
            <person name="Culley D."/>
            <person name="Daum C."/>
            <person name="Ezra D."/>
            <person name="Gonzalez J."/>
            <person name="Henrissat B."/>
            <person name="Kuo A."/>
            <person name="Liang C."/>
            <person name="Lipzen A."/>
            <person name="Lutzoni F."/>
            <person name="Magnuson J."/>
            <person name="Mondo S."/>
            <person name="Nolan M."/>
            <person name="Ohm R."/>
            <person name="Pangilinan J."/>
            <person name="Park H.-J."/>
            <person name="Ramirez L."/>
            <person name="Alfaro M."/>
            <person name="Sun H."/>
            <person name="Tritt A."/>
            <person name="Yoshinaga Y."/>
            <person name="Zwiers L.-H."/>
            <person name="Turgeon B."/>
            <person name="Goodwin S."/>
            <person name="Spatafora J."/>
            <person name="Crous P."/>
            <person name="Grigoriev I."/>
        </authorList>
    </citation>
    <scope>NUCLEOTIDE SEQUENCE</scope>
    <source>
        <strain evidence="3">CBS 121739</strain>
    </source>
</reference>
<evidence type="ECO:0000313" key="4">
    <source>
        <dbReference type="Proteomes" id="UP000799437"/>
    </source>
</evidence>
<evidence type="ECO:0000256" key="1">
    <source>
        <dbReference type="RuleBase" id="RU362006"/>
    </source>
</evidence>
<evidence type="ECO:0000313" key="3">
    <source>
        <dbReference type="EMBL" id="KAF2761414.1"/>
    </source>
</evidence>
<keyword evidence="4" id="KW-1185">Reference proteome</keyword>
<dbReference type="OrthoDB" id="434647at2759"/>
<sequence>MFGFIADILTSVITVLFPIFASYKALRASDPAQLVPWLMYWCILSLLLLVESMFAFILTWIPFYSWIRFLVHFSLVMPGSHGATMLYQEHVEPFLAHHEEEIEYYISDAHEKAKSMGLAYLKLAIEWAKVNVMGMEPSPRTPPNSRNTSQNYAQQLLGKFMMPSARPSHGSGPGADLYGLVTQAISSASTFYSGSRDARAEEIQRSGTLIPDDLRGKDERMLYVNTQREGLHVLLQAYDREAMDLESEQEGRPDLPKSRSEVDFDKIDRDEASSGSGSGGRRSPAPQGSWMPWNWSGSKPLSPTSRHNPRDNMTRGKTTGADPDLAY</sequence>
<dbReference type="GO" id="GO:0016020">
    <property type="term" value="C:membrane"/>
    <property type="evidence" value="ECO:0007669"/>
    <property type="project" value="UniProtKB-SubCell"/>
</dbReference>